<dbReference type="GO" id="GO:0005737">
    <property type="term" value="C:cytoplasm"/>
    <property type="evidence" value="ECO:0007669"/>
    <property type="project" value="TreeGrafter"/>
</dbReference>
<dbReference type="GO" id="GO:0006508">
    <property type="term" value="P:proteolysis"/>
    <property type="evidence" value="ECO:0007669"/>
    <property type="project" value="InterPro"/>
</dbReference>
<accession>A0AAV3FEI4</accession>
<dbReference type="PANTHER" id="PTHR48104:SF30">
    <property type="entry name" value="METACASPASE-1"/>
    <property type="match status" value="1"/>
</dbReference>
<reference evidence="2 3" key="1">
    <citation type="journal article" date="2012" name="PLoS ONE">
        <title>Genome Sequencing and Analysis of a Type A Clostridium perfringens Isolate from a Case of Bovine Clostridial Abomasitis.</title>
        <authorList>
            <person name="Nowell V.J."/>
            <person name="Kropinski A.M."/>
            <person name="Songer J.G."/>
            <person name="Macinnes J.I."/>
            <person name="Parreira V.R."/>
            <person name="Prescott J.F."/>
        </authorList>
    </citation>
    <scope>NUCLEOTIDE SEQUENCE [LARGE SCALE GENOMIC DNA]</scope>
    <source>
        <strain evidence="2 3">F262</strain>
    </source>
</reference>
<dbReference type="InterPro" id="IPR011600">
    <property type="entry name" value="Pept_C14_caspase"/>
</dbReference>
<dbReference type="Pfam" id="PF00656">
    <property type="entry name" value="Peptidase_C14"/>
    <property type="match status" value="1"/>
</dbReference>
<dbReference type="GO" id="GO:0004197">
    <property type="term" value="F:cysteine-type endopeptidase activity"/>
    <property type="evidence" value="ECO:0007669"/>
    <property type="project" value="InterPro"/>
</dbReference>
<dbReference type="EMBL" id="AFES01000015">
    <property type="protein sequence ID" value="EIA17647.1"/>
    <property type="molecule type" value="Genomic_DNA"/>
</dbReference>
<comment type="caution">
    <text evidence="2">The sequence shown here is derived from an EMBL/GenBank/DDBJ whole genome shotgun (WGS) entry which is preliminary data.</text>
</comment>
<dbReference type="Gene3D" id="3.40.50.1460">
    <property type="match status" value="1"/>
</dbReference>
<evidence type="ECO:0000313" key="3">
    <source>
        <dbReference type="Proteomes" id="UP000005358"/>
    </source>
</evidence>
<organism evidence="2 3">
    <name type="scientific">Clostridium perfringens F262</name>
    <dbReference type="NCBI Taxonomy" id="883064"/>
    <lineage>
        <taxon>Bacteria</taxon>
        <taxon>Bacillati</taxon>
        <taxon>Bacillota</taxon>
        <taxon>Clostridia</taxon>
        <taxon>Eubacteriales</taxon>
        <taxon>Clostridiaceae</taxon>
        <taxon>Clostridium</taxon>
    </lineage>
</organism>
<proteinExistence type="predicted"/>
<dbReference type="InterPro" id="IPR029030">
    <property type="entry name" value="Caspase-like_dom_sf"/>
</dbReference>
<dbReference type="PANTHER" id="PTHR48104">
    <property type="entry name" value="METACASPASE-4"/>
    <property type="match status" value="1"/>
</dbReference>
<protein>
    <submittedName>
        <fullName evidence="2">Peptidase C14, caspase catalytic subunit p20</fullName>
    </submittedName>
</protein>
<dbReference type="Proteomes" id="UP000005358">
    <property type="component" value="Chromosome"/>
</dbReference>
<name>A0AAV3FEI4_CLOPF</name>
<dbReference type="AlphaFoldDB" id="A0AAV3FEI4"/>
<dbReference type="SUPFAM" id="SSF52129">
    <property type="entry name" value="Caspase-like"/>
    <property type="match status" value="1"/>
</dbReference>
<dbReference type="InterPro" id="IPR050452">
    <property type="entry name" value="Metacaspase"/>
</dbReference>
<gene>
    <name evidence="2" type="ORF">HA1_04912</name>
</gene>
<sequence length="526" mass="61612">MKNVKAFVVGVSNYIFNNGNNNLPFCKNDIKAVNNALIEGLKVESENILILGTLGEVIKSSFEYNFEEFCKGVKEDDTLIFYFSGHGLNREDKHYLVLSDTFIETSKIINILENVKCKNKIIFLDCCYSGNFNINHNLDFDVRKTVSEFEGKGYAILASSNSKQVSYSHPEFCGDPETSISLFTYFLCEAIKDKYLIKEGKITLKSIVDRVFFSLDIWNRNNDDIIQNPIFRSNIGGTIFFEVEEFEPFISENIYEETDKYIIYEVEPVHTGTEKRYSTRVILKGMNSFEKIGEIASEIKEKVKSAEIYSNEFSKKRWSNKTANIIWIYFGMDESDIINSNFLCHTTWVDESQDKDWWYKTNNKNNFIIDDIHFNVHSYYDELKSFTKNNTSSKEELEIKLKEIMRNMVICAEKVIVNYNEYKNQEISEDELFEKIGELIPEIDKNYFISINLGIAPEEIHDWAQKCSNLFSTIHDFTFFYNKEYKEQRSIRNRKDCMEIAIKRYYSDLNILSSLEKNIQNICINR</sequence>
<evidence type="ECO:0000313" key="2">
    <source>
        <dbReference type="EMBL" id="EIA17647.1"/>
    </source>
</evidence>
<feature type="domain" description="Peptidase C14 caspase" evidence="1">
    <location>
        <begin position="5"/>
        <end position="233"/>
    </location>
</feature>
<evidence type="ECO:0000259" key="1">
    <source>
        <dbReference type="Pfam" id="PF00656"/>
    </source>
</evidence>